<dbReference type="Proteomes" id="UP001331936">
    <property type="component" value="Unassembled WGS sequence"/>
</dbReference>
<dbReference type="InterPro" id="IPR032710">
    <property type="entry name" value="NTF2-like_dom_sf"/>
</dbReference>
<dbReference type="Gene3D" id="3.10.450.50">
    <property type="match status" value="1"/>
</dbReference>
<reference evidence="2 3" key="1">
    <citation type="submission" date="2023-08" db="EMBL/GenBank/DDBJ databases">
        <authorList>
            <person name="Girao M."/>
            <person name="Carvalho M.F."/>
        </authorList>
    </citation>
    <scope>NUCLEOTIDE SEQUENCE [LARGE SCALE GENOMIC DNA]</scope>
    <source>
        <strain evidence="2 3">CC-R104</strain>
    </source>
</reference>
<protein>
    <submittedName>
        <fullName evidence="2">Nuclear transport factor 2 family protein</fullName>
    </submittedName>
</protein>
<dbReference type="Pfam" id="PF13577">
    <property type="entry name" value="SnoaL_4"/>
    <property type="match status" value="1"/>
</dbReference>
<dbReference type="RefSeq" id="WP_330150047.1">
    <property type="nucleotide sequence ID" value="NZ_JAUZMZ010000001.1"/>
</dbReference>
<dbReference type="EMBL" id="JAUZMZ010000001">
    <property type="protein sequence ID" value="MEE2030626.1"/>
    <property type="molecule type" value="Genomic_DNA"/>
</dbReference>
<organism evidence="2 3">
    <name type="scientific">Rhodococcus chondri</name>
    <dbReference type="NCBI Taxonomy" id="3065941"/>
    <lineage>
        <taxon>Bacteria</taxon>
        <taxon>Bacillati</taxon>
        <taxon>Actinomycetota</taxon>
        <taxon>Actinomycetes</taxon>
        <taxon>Mycobacteriales</taxon>
        <taxon>Nocardiaceae</taxon>
        <taxon>Rhodococcus</taxon>
    </lineage>
</organism>
<evidence type="ECO:0000313" key="2">
    <source>
        <dbReference type="EMBL" id="MEE2030626.1"/>
    </source>
</evidence>
<name>A0ABU7JKR1_9NOCA</name>
<dbReference type="InterPro" id="IPR011944">
    <property type="entry name" value="Steroid_delta5-4_isomerase"/>
</dbReference>
<gene>
    <name evidence="2" type="ORF">Q8814_00600</name>
</gene>
<dbReference type="InterPro" id="IPR037401">
    <property type="entry name" value="SnoaL-like"/>
</dbReference>
<evidence type="ECO:0000259" key="1">
    <source>
        <dbReference type="Pfam" id="PF13577"/>
    </source>
</evidence>
<dbReference type="CDD" id="cd00531">
    <property type="entry name" value="NTF2_like"/>
    <property type="match status" value="1"/>
</dbReference>
<comment type="caution">
    <text evidence="2">The sequence shown here is derived from an EMBL/GenBank/DDBJ whole genome shotgun (WGS) entry which is preliminary data.</text>
</comment>
<evidence type="ECO:0000313" key="3">
    <source>
        <dbReference type="Proteomes" id="UP001331936"/>
    </source>
</evidence>
<feature type="domain" description="SnoaL-like" evidence="1">
    <location>
        <begin position="14"/>
        <end position="133"/>
    </location>
</feature>
<proteinExistence type="predicted"/>
<accession>A0ABU7JKR1</accession>
<dbReference type="NCBIfam" id="TIGR02246">
    <property type="entry name" value="SgcJ/EcaC family oxidoreductase"/>
    <property type="match status" value="1"/>
</dbReference>
<dbReference type="SUPFAM" id="SSF54427">
    <property type="entry name" value="NTF2-like"/>
    <property type="match status" value="1"/>
</dbReference>
<sequence>MADQEKTGSSGHSTDAFEIGQLVARYALAIDDHDTDALAEMYVPDAEFIGLSDTPQGRSEIVRYVREALTGYDAVSVHTPHSSVVDFADDDTAYGIVPCHVEFAQDGVQMILAVRYYDRYVRHDGRWRFGSRRLEVRYASPVDGYSTVLTTAPARL</sequence>
<keyword evidence="3" id="KW-1185">Reference proteome</keyword>